<dbReference type="InterPro" id="IPR050261">
    <property type="entry name" value="FrsA_esterase"/>
</dbReference>
<sequence length="229" mass="24074">MVTFTSERPPRTSPIEGLEHVRIGQRPGLEAILGIPAQAKGLVIFAHGSGSGRMSPRNNYVATKLREAGLATLLLDLLTEREELDRANVFDIGLLASRLRVATDWAGDFAPTAMLRPCYFGASTGGGAALLAAAEDRRIAAVVSRGGRPDLAGSQALARVRAPTLLLVGSLDGPVIGLNRAAADTMGCEHKLTIVPGAGHLFEEPGTLDEVVEHARDWFLGHLGEGDAG</sequence>
<evidence type="ECO:0000313" key="3">
    <source>
        <dbReference type="Proteomes" id="UP000619041"/>
    </source>
</evidence>
<keyword evidence="3" id="KW-1185">Reference proteome</keyword>
<proteinExistence type="predicted"/>
<reference evidence="3" key="1">
    <citation type="journal article" date="2019" name="Int. J. Syst. Evol. Microbiol.">
        <title>The Global Catalogue of Microorganisms (GCM) 10K type strain sequencing project: providing services to taxonomists for standard genome sequencing and annotation.</title>
        <authorList>
            <consortium name="The Broad Institute Genomics Platform"/>
            <consortium name="The Broad Institute Genome Sequencing Center for Infectious Disease"/>
            <person name="Wu L."/>
            <person name="Ma J."/>
        </authorList>
    </citation>
    <scope>NUCLEOTIDE SEQUENCE [LARGE SCALE GENOMIC DNA]</scope>
    <source>
        <strain evidence="3">CGMCC 1.15959</strain>
    </source>
</reference>
<organism evidence="2 3">
    <name type="scientific">Tsuneonella deserti</name>
    <dbReference type="NCBI Taxonomy" id="2035528"/>
    <lineage>
        <taxon>Bacteria</taxon>
        <taxon>Pseudomonadati</taxon>
        <taxon>Pseudomonadota</taxon>
        <taxon>Alphaproteobacteria</taxon>
        <taxon>Sphingomonadales</taxon>
        <taxon>Erythrobacteraceae</taxon>
        <taxon>Tsuneonella</taxon>
    </lineage>
</organism>
<accession>A0ABQ1S011</accession>
<dbReference type="Proteomes" id="UP000619041">
    <property type="component" value="Unassembled WGS sequence"/>
</dbReference>
<dbReference type="InterPro" id="IPR029058">
    <property type="entry name" value="AB_hydrolase_fold"/>
</dbReference>
<dbReference type="EMBL" id="BMKL01000001">
    <property type="protein sequence ID" value="GGD86356.1"/>
    <property type="molecule type" value="Genomic_DNA"/>
</dbReference>
<dbReference type="RefSeq" id="WP_188643468.1">
    <property type="nucleotide sequence ID" value="NZ_BMKL01000001.1"/>
</dbReference>
<evidence type="ECO:0000313" key="2">
    <source>
        <dbReference type="EMBL" id="GGD86356.1"/>
    </source>
</evidence>
<dbReference type="Gene3D" id="3.40.50.1820">
    <property type="entry name" value="alpha/beta hydrolase"/>
    <property type="match status" value="1"/>
</dbReference>
<keyword evidence="1" id="KW-0378">Hydrolase</keyword>
<evidence type="ECO:0000256" key="1">
    <source>
        <dbReference type="ARBA" id="ARBA00022801"/>
    </source>
</evidence>
<evidence type="ECO:0008006" key="4">
    <source>
        <dbReference type="Google" id="ProtNLM"/>
    </source>
</evidence>
<protein>
    <recommendedName>
        <fullName evidence="4">Phosphoribosyl transferase</fullName>
    </recommendedName>
</protein>
<comment type="caution">
    <text evidence="2">The sequence shown here is derived from an EMBL/GenBank/DDBJ whole genome shotgun (WGS) entry which is preliminary data.</text>
</comment>
<dbReference type="PANTHER" id="PTHR22946:SF9">
    <property type="entry name" value="POLYKETIDE TRANSFERASE AF380"/>
    <property type="match status" value="1"/>
</dbReference>
<dbReference type="PANTHER" id="PTHR22946">
    <property type="entry name" value="DIENELACTONE HYDROLASE DOMAIN-CONTAINING PROTEIN-RELATED"/>
    <property type="match status" value="1"/>
</dbReference>
<dbReference type="SUPFAM" id="SSF53474">
    <property type="entry name" value="alpha/beta-Hydrolases"/>
    <property type="match status" value="1"/>
</dbReference>
<gene>
    <name evidence="2" type="ORF">GCM10011515_02380</name>
</gene>
<name>A0ABQ1S011_9SPHN</name>